<evidence type="ECO:0000256" key="1">
    <source>
        <dbReference type="SAM" id="MobiDB-lite"/>
    </source>
</evidence>
<name>A0A8B7Y7C6_ACAPL</name>
<dbReference type="GeneID" id="110978434"/>
<gene>
    <name evidence="3" type="primary">LOC110978434</name>
</gene>
<dbReference type="AlphaFoldDB" id="A0A8B7Y7C6"/>
<dbReference type="GO" id="GO:0005758">
    <property type="term" value="C:mitochondrial intermembrane space"/>
    <property type="evidence" value="ECO:0007669"/>
    <property type="project" value="InterPro"/>
</dbReference>
<feature type="region of interest" description="Disordered" evidence="1">
    <location>
        <begin position="1"/>
        <end position="44"/>
    </location>
</feature>
<evidence type="ECO:0000313" key="2">
    <source>
        <dbReference type="Proteomes" id="UP000694845"/>
    </source>
</evidence>
<dbReference type="RefSeq" id="XP_022089124.1">
    <property type="nucleotide sequence ID" value="XM_022233432.1"/>
</dbReference>
<dbReference type="InterPro" id="IPR039870">
    <property type="entry name" value="Coa4-like"/>
</dbReference>
<dbReference type="GO" id="GO:0033617">
    <property type="term" value="P:mitochondrial respiratory chain complex IV assembly"/>
    <property type="evidence" value="ECO:0007669"/>
    <property type="project" value="InterPro"/>
</dbReference>
<dbReference type="Proteomes" id="UP000694845">
    <property type="component" value="Unplaced"/>
</dbReference>
<sequence length="96" mass="11091">MSTQVPDHLRHNWGQSKKKSEGKGEGAGPEEEQEEDEEDDRVDSMLKKAGCLALHHDVQNCMAEHRDWRQCQKEVARFKECVSTKMPRTSKQQDQP</sequence>
<dbReference type="OrthoDB" id="5586401at2759"/>
<dbReference type="PANTHER" id="PTHR13639">
    <property type="entry name" value="CYTOCHROME C OXIDASE ASSEMBLY FACTOR 4 HOMOLOG, MITOCHONDRIAL"/>
    <property type="match status" value="1"/>
</dbReference>
<protein>
    <submittedName>
        <fullName evidence="3">Cytochrome c oxidase assembly factor 4 homolog, mitochondrial-like</fullName>
    </submittedName>
</protein>
<accession>A0A8B7Y7C6</accession>
<dbReference type="PANTHER" id="PTHR13639:SF2">
    <property type="entry name" value="CYTOCHROME C OXIDASE ASSEMBLY FACTOR 4 HOMOLOG, MITOCHONDRIAL"/>
    <property type="match status" value="1"/>
</dbReference>
<evidence type="ECO:0000313" key="3">
    <source>
        <dbReference type="RefSeq" id="XP_022089124.1"/>
    </source>
</evidence>
<feature type="compositionally biased region" description="Acidic residues" evidence="1">
    <location>
        <begin position="28"/>
        <end position="41"/>
    </location>
</feature>
<dbReference type="OMA" id="DVQNCMA"/>
<dbReference type="KEGG" id="aplc:110978434"/>
<proteinExistence type="predicted"/>
<organism evidence="2 3">
    <name type="scientific">Acanthaster planci</name>
    <name type="common">Crown-of-thorns starfish</name>
    <dbReference type="NCBI Taxonomy" id="133434"/>
    <lineage>
        <taxon>Eukaryota</taxon>
        <taxon>Metazoa</taxon>
        <taxon>Echinodermata</taxon>
        <taxon>Eleutherozoa</taxon>
        <taxon>Asterozoa</taxon>
        <taxon>Asteroidea</taxon>
        <taxon>Valvatacea</taxon>
        <taxon>Valvatida</taxon>
        <taxon>Acanthasteridae</taxon>
        <taxon>Acanthaster</taxon>
    </lineage>
</organism>
<reference evidence="3" key="1">
    <citation type="submission" date="2025-08" db="UniProtKB">
        <authorList>
            <consortium name="RefSeq"/>
        </authorList>
    </citation>
    <scope>IDENTIFICATION</scope>
</reference>
<keyword evidence="2" id="KW-1185">Reference proteome</keyword>